<dbReference type="AlphaFoldDB" id="A0A9P5MSR8"/>
<evidence type="ECO:0000313" key="2">
    <source>
        <dbReference type="Proteomes" id="UP000759537"/>
    </source>
</evidence>
<dbReference type="EMBL" id="WHVB01000012">
    <property type="protein sequence ID" value="KAF8477957.1"/>
    <property type="molecule type" value="Genomic_DNA"/>
</dbReference>
<sequence>MASKQGRRTRCHPRRFVRLLSPNVVYTVYCTHTRSVVALLLPGLWVFRDPKTVICFDCCCTIIARDPCNSSKSGSFRRHSCLSSSPGANVSDPFIKVTQLVTVLFLCPSSDPETLQIIPLLTVVASHRFPSVVLVATDAERIFFRSLSAKDFTHLRDYSYEFFLAVLSRFGKETLPRLCLQGWRG</sequence>
<dbReference type="Proteomes" id="UP000759537">
    <property type="component" value="Unassembled WGS sequence"/>
</dbReference>
<name>A0A9P5MSR8_9AGAM</name>
<gene>
    <name evidence="1" type="ORF">DFH94DRAFT_752599</name>
</gene>
<reference evidence="1" key="1">
    <citation type="submission" date="2019-10" db="EMBL/GenBank/DDBJ databases">
        <authorList>
            <consortium name="DOE Joint Genome Institute"/>
            <person name="Kuo A."/>
            <person name="Miyauchi S."/>
            <person name="Kiss E."/>
            <person name="Drula E."/>
            <person name="Kohler A."/>
            <person name="Sanchez-Garcia M."/>
            <person name="Andreopoulos B."/>
            <person name="Barry K.W."/>
            <person name="Bonito G."/>
            <person name="Buee M."/>
            <person name="Carver A."/>
            <person name="Chen C."/>
            <person name="Cichocki N."/>
            <person name="Clum A."/>
            <person name="Culley D."/>
            <person name="Crous P.W."/>
            <person name="Fauchery L."/>
            <person name="Girlanda M."/>
            <person name="Hayes R."/>
            <person name="Keri Z."/>
            <person name="LaButti K."/>
            <person name="Lipzen A."/>
            <person name="Lombard V."/>
            <person name="Magnuson J."/>
            <person name="Maillard F."/>
            <person name="Morin E."/>
            <person name="Murat C."/>
            <person name="Nolan M."/>
            <person name="Ohm R."/>
            <person name="Pangilinan J."/>
            <person name="Pereira M."/>
            <person name="Perotto S."/>
            <person name="Peter M."/>
            <person name="Riley R."/>
            <person name="Sitrit Y."/>
            <person name="Stielow B."/>
            <person name="Szollosi G."/>
            <person name="Zifcakova L."/>
            <person name="Stursova M."/>
            <person name="Spatafora J.W."/>
            <person name="Tedersoo L."/>
            <person name="Vaario L.-M."/>
            <person name="Yamada A."/>
            <person name="Yan M."/>
            <person name="Wang P."/>
            <person name="Xu J."/>
            <person name="Bruns T."/>
            <person name="Baldrian P."/>
            <person name="Vilgalys R."/>
            <person name="Henrissat B."/>
            <person name="Grigoriev I.V."/>
            <person name="Hibbett D."/>
            <person name="Nagy L.G."/>
            <person name="Martin F.M."/>
        </authorList>
    </citation>
    <scope>NUCLEOTIDE SEQUENCE</scope>
    <source>
        <strain evidence="1">Prilba</strain>
    </source>
</reference>
<comment type="caution">
    <text evidence="1">The sequence shown here is derived from an EMBL/GenBank/DDBJ whole genome shotgun (WGS) entry which is preliminary data.</text>
</comment>
<evidence type="ECO:0000313" key="1">
    <source>
        <dbReference type="EMBL" id="KAF8477957.1"/>
    </source>
</evidence>
<organism evidence="1 2">
    <name type="scientific">Russula ochroleuca</name>
    <dbReference type="NCBI Taxonomy" id="152965"/>
    <lineage>
        <taxon>Eukaryota</taxon>
        <taxon>Fungi</taxon>
        <taxon>Dikarya</taxon>
        <taxon>Basidiomycota</taxon>
        <taxon>Agaricomycotina</taxon>
        <taxon>Agaricomycetes</taxon>
        <taxon>Russulales</taxon>
        <taxon>Russulaceae</taxon>
        <taxon>Russula</taxon>
    </lineage>
</organism>
<accession>A0A9P5MSR8</accession>
<keyword evidence="2" id="KW-1185">Reference proteome</keyword>
<proteinExistence type="predicted"/>
<reference evidence="1" key="2">
    <citation type="journal article" date="2020" name="Nat. Commun.">
        <title>Large-scale genome sequencing of mycorrhizal fungi provides insights into the early evolution of symbiotic traits.</title>
        <authorList>
            <person name="Miyauchi S."/>
            <person name="Kiss E."/>
            <person name="Kuo A."/>
            <person name="Drula E."/>
            <person name="Kohler A."/>
            <person name="Sanchez-Garcia M."/>
            <person name="Morin E."/>
            <person name="Andreopoulos B."/>
            <person name="Barry K.W."/>
            <person name="Bonito G."/>
            <person name="Buee M."/>
            <person name="Carver A."/>
            <person name="Chen C."/>
            <person name="Cichocki N."/>
            <person name="Clum A."/>
            <person name="Culley D."/>
            <person name="Crous P.W."/>
            <person name="Fauchery L."/>
            <person name="Girlanda M."/>
            <person name="Hayes R.D."/>
            <person name="Keri Z."/>
            <person name="LaButti K."/>
            <person name="Lipzen A."/>
            <person name="Lombard V."/>
            <person name="Magnuson J."/>
            <person name="Maillard F."/>
            <person name="Murat C."/>
            <person name="Nolan M."/>
            <person name="Ohm R.A."/>
            <person name="Pangilinan J."/>
            <person name="Pereira M.F."/>
            <person name="Perotto S."/>
            <person name="Peter M."/>
            <person name="Pfister S."/>
            <person name="Riley R."/>
            <person name="Sitrit Y."/>
            <person name="Stielow J.B."/>
            <person name="Szollosi G."/>
            <person name="Zifcakova L."/>
            <person name="Stursova M."/>
            <person name="Spatafora J.W."/>
            <person name="Tedersoo L."/>
            <person name="Vaario L.M."/>
            <person name="Yamada A."/>
            <person name="Yan M."/>
            <person name="Wang P."/>
            <person name="Xu J."/>
            <person name="Bruns T."/>
            <person name="Baldrian P."/>
            <person name="Vilgalys R."/>
            <person name="Dunand C."/>
            <person name="Henrissat B."/>
            <person name="Grigoriev I.V."/>
            <person name="Hibbett D."/>
            <person name="Nagy L.G."/>
            <person name="Martin F.M."/>
        </authorList>
    </citation>
    <scope>NUCLEOTIDE SEQUENCE</scope>
    <source>
        <strain evidence="1">Prilba</strain>
    </source>
</reference>
<protein>
    <submittedName>
        <fullName evidence="1">Uncharacterized protein</fullName>
    </submittedName>
</protein>